<dbReference type="UniPathway" id="UPA00232"/>
<name>A0A853FCD5_9BURK</name>
<dbReference type="InterPro" id="IPR003033">
    <property type="entry name" value="SCP2_sterol-bd_dom"/>
</dbReference>
<organism evidence="4 5">
    <name type="scientific">Allopusillimonas soli</name>
    <dbReference type="NCBI Taxonomy" id="659016"/>
    <lineage>
        <taxon>Bacteria</taxon>
        <taxon>Pseudomonadati</taxon>
        <taxon>Pseudomonadota</taxon>
        <taxon>Betaproteobacteria</taxon>
        <taxon>Burkholderiales</taxon>
        <taxon>Alcaligenaceae</taxon>
        <taxon>Allopusillimonas</taxon>
    </lineage>
</organism>
<reference evidence="4 5" key="1">
    <citation type="submission" date="2020-07" db="EMBL/GenBank/DDBJ databases">
        <title>Taxonomic revisions and descriptions of new bacterial species based on genomic comparisons in the high-G+C-content subgroup of the family Alcaligenaceae.</title>
        <authorList>
            <person name="Szabo A."/>
            <person name="Felfoldi T."/>
        </authorList>
    </citation>
    <scope>NUCLEOTIDE SEQUENCE [LARGE SCALE GENOMIC DNA]</scope>
    <source>
        <strain evidence="4 5">DSM 25264</strain>
    </source>
</reference>
<feature type="compositionally biased region" description="Gly residues" evidence="2">
    <location>
        <begin position="222"/>
        <end position="232"/>
    </location>
</feature>
<keyword evidence="5" id="KW-1185">Reference proteome</keyword>
<proteinExistence type="inferred from homology"/>
<dbReference type="HAMAP" id="MF_02215">
    <property type="entry name" value="UbiJ"/>
    <property type="match status" value="1"/>
</dbReference>
<dbReference type="Proteomes" id="UP000580517">
    <property type="component" value="Unassembled WGS sequence"/>
</dbReference>
<accession>A0A853FCD5</accession>
<dbReference type="RefSeq" id="WP_129969278.1">
    <property type="nucleotide sequence ID" value="NZ_JACCEW010000003.1"/>
</dbReference>
<keyword evidence="1" id="KW-0831">Ubiquinone biosynthesis</keyword>
<evidence type="ECO:0000313" key="5">
    <source>
        <dbReference type="Proteomes" id="UP000580517"/>
    </source>
</evidence>
<dbReference type="GO" id="GO:0005737">
    <property type="term" value="C:cytoplasm"/>
    <property type="evidence" value="ECO:0007669"/>
    <property type="project" value="UniProtKB-SubCell"/>
</dbReference>
<comment type="similarity">
    <text evidence="1">Belongs to the UbiJ family.</text>
</comment>
<evidence type="ECO:0000256" key="2">
    <source>
        <dbReference type="SAM" id="MobiDB-lite"/>
    </source>
</evidence>
<dbReference type="PANTHER" id="PTHR38693">
    <property type="entry name" value="UBIQUINONE BIOSYNTHESIS PROTEIN UBIJ"/>
    <property type="match status" value="1"/>
</dbReference>
<comment type="pathway">
    <text evidence="1">Cofactor biosynthesis; ubiquinone biosynthesis.</text>
</comment>
<gene>
    <name evidence="1" type="primary">ubiJ</name>
    <name evidence="4" type="ORF">H0A68_11990</name>
</gene>
<feature type="compositionally biased region" description="Low complexity" evidence="2">
    <location>
        <begin position="202"/>
        <end position="219"/>
    </location>
</feature>
<comment type="caution">
    <text evidence="4">The sequence shown here is derived from an EMBL/GenBank/DDBJ whole genome shotgun (WGS) entry which is preliminary data.</text>
</comment>
<evidence type="ECO:0000259" key="3">
    <source>
        <dbReference type="Pfam" id="PF02036"/>
    </source>
</evidence>
<comment type="subcellular location">
    <subcellularLocation>
        <location evidence="1">Cytoplasm</location>
    </subcellularLocation>
</comment>
<feature type="domain" description="SCP2" evidence="3">
    <location>
        <begin position="18"/>
        <end position="114"/>
    </location>
</feature>
<dbReference type="GO" id="GO:0006744">
    <property type="term" value="P:ubiquinone biosynthetic process"/>
    <property type="evidence" value="ECO:0007669"/>
    <property type="project" value="UniProtKB-UniRule"/>
</dbReference>
<dbReference type="OrthoDB" id="8525483at2"/>
<dbReference type="Pfam" id="PF02036">
    <property type="entry name" value="SCP2"/>
    <property type="match status" value="1"/>
</dbReference>
<dbReference type="AlphaFoldDB" id="A0A853FCD5"/>
<dbReference type="PANTHER" id="PTHR38693:SF1">
    <property type="entry name" value="UBIQUINONE BIOSYNTHESIS ACCESSORY FACTOR UBIJ"/>
    <property type="match status" value="1"/>
</dbReference>
<dbReference type="InterPro" id="IPR038989">
    <property type="entry name" value="UbiJ"/>
</dbReference>
<keyword evidence="1" id="KW-0963">Cytoplasm</keyword>
<feature type="region of interest" description="Disordered" evidence="2">
    <location>
        <begin position="202"/>
        <end position="232"/>
    </location>
</feature>
<comment type="function">
    <text evidence="1">Required for ubiquinone (coenzyme Q) biosynthesis. Binds hydrophobic ubiquinone biosynthetic intermediates via its SCP2 domain and is essential for the stability of the Ubi complex. May constitute a docking platform where Ubi enzymes assemble and access their SCP2-bound polyprenyl substrates.</text>
</comment>
<protein>
    <recommendedName>
        <fullName evidence="1">Ubiquinone biosynthesis accessory factor UbiJ</fullName>
    </recommendedName>
</protein>
<dbReference type="EMBL" id="JACCEW010000003">
    <property type="protein sequence ID" value="NYT37597.1"/>
    <property type="molecule type" value="Genomic_DNA"/>
</dbReference>
<evidence type="ECO:0000256" key="1">
    <source>
        <dbReference type="HAMAP-Rule" id="MF_02215"/>
    </source>
</evidence>
<evidence type="ECO:0000313" key="4">
    <source>
        <dbReference type="EMBL" id="NYT37597.1"/>
    </source>
</evidence>
<sequence length="232" mass="24961">MFSLPTPPGLATLYLGPLNALLRREPWARDRLASHAGKCVRFVAGPLRINLTIQSDGLAGDCDDAVAPDVTLTLPRDSLHSLPGLLRQHDHEALAGLIRLEGDAGLAQVVSDLARMLRWDAEDDLARLVGDVPAARIMAGGRRFTHGVRQAGERLAGNISEYLVEESAMLTSRTAYDAWSQGVHDIQARLDLLDARLARLGPRGRQKEASSAARQARASDGQPGGRAGEGQR</sequence>